<dbReference type="Pfam" id="PF02567">
    <property type="entry name" value="PhzC-PhzF"/>
    <property type="match status" value="1"/>
</dbReference>
<dbReference type="OrthoDB" id="10066922at2759"/>
<gene>
    <name evidence="4" type="ORF">BSL78_25627</name>
</gene>
<evidence type="ECO:0000256" key="3">
    <source>
        <dbReference type="PIRSR" id="PIRSR016184-1"/>
    </source>
</evidence>
<reference evidence="4 5" key="1">
    <citation type="journal article" date="2017" name="PLoS Biol.">
        <title>The sea cucumber genome provides insights into morphological evolution and visceral regeneration.</title>
        <authorList>
            <person name="Zhang X."/>
            <person name="Sun L."/>
            <person name="Yuan J."/>
            <person name="Sun Y."/>
            <person name="Gao Y."/>
            <person name="Zhang L."/>
            <person name="Li S."/>
            <person name="Dai H."/>
            <person name="Hamel J.F."/>
            <person name="Liu C."/>
            <person name="Yu Y."/>
            <person name="Liu S."/>
            <person name="Lin W."/>
            <person name="Guo K."/>
            <person name="Jin S."/>
            <person name="Xu P."/>
            <person name="Storey K.B."/>
            <person name="Huan P."/>
            <person name="Zhang T."/>
            <person name="Zhou Y."/>
            <person name="Zhang J."/>
            <person name="Lin C."/>
            <person name="Li X."/>
            <person name="Xing L."/>
            <person name="Huo D."/>
            <person name="Sun M."/>
            <person name="Wang L."/>
            <person name="Mercier A."/>
            <person name="Li F."/>
            <person name="Yang H."/>
            <person name="Xiang J."/>
        </authorList>
    </citation>
    <scope>NUCLEOTIDE SEQUENCE [LARGE SCALE GENOMIC DNA]</scope>
    <source>
        <strain evidence="4">Shaxun</strain>
        <tissue evidence="4">Muscle</tissue>
    </source>
</reference>
<dbReference type="GO" id="GO:0016853">
    <property type="term" value="F:isomerase activity"/>
    <property type="evidence" value="ECO:0007669"/>
    <property type="project" value="UniProtKB-KW"/>
</dbReference>
<accession>A0A2G8JP70</accession>
<comment type="caution">
    <text evidence="4">The sequence shown here is derived from an EMBL/GenBank/DDBJ whole genome shotgun (WGS) entry which is preliminary data.</text>
</comment>
<dbReference type="PANTHER" id="PTHR13774:SF17">
    <property type="entry name" value="PHENAZINE BIOSYNTHESIS-LIKE DOMAIN-CONTAINING PROTEIN"/>
    <property type="match status" value="1"/>
</dbReference>
<name>A0A2G8JP70_STIJA</name>
<dbReference type="AlphaFoldDB" id="A0A2G8JP70"/>
<organism evidence="4 5">
    <name type="scientific">Stichopus japonicus</name>
    <name type="common">Sea cucumber</name>
    <dbReference type="NCBI Taxonomy" id="307972"/>
    <lineage>
        <taxon>Eukaryota</taxon>
        <taxon>Metazoa</taxon>
        <taxon>Echinodermata</taxon>
        <taxon>Eleutherozoa</taxon>
        <taxon>Echinozoa</taxon>
        <taxon>Holothuroidea</taxon>
        <taxon>Aspidochirotacea</taxon>
        <taxon>Aspidochirotida</taxon>
        <taxon>Stichopodidae</taxon>
        <taxon>Apostichopus</taxon>
    </lineage>
</organism>
<feature type="active site" evidence="3">
    <location>
        <position position="49"/>
    </location>
</feature>
<sequence length="245" mass="26891">MKTFELYFVDAFASKPFTGNPAAVCLVEYEGGLSEDEKQKIATEMNQAETAFIQLLNPGDTFEKASEFKLQWFTPVMEVNLCGHATLASSATLLRVKGNNNDSIKFQTRSGRLVAKKKGDCIAINLPINRCNSELPQDTDEIVQLAVGAHKPIDVQFAPGANSEILIRLPDDVSRTEFEAICPDMHGLLQVYNFKGAPGVILTVKGNKDTGAVDEGGRPFDFLSRYFDPWNGIPEDPVTGKNINC</sequence>
<keyword evidence="2" id="KW-0413">Isomerase</keyword>
<dbReference type="NCBIfam" id="TIGR00654">
    <property type="entry name" value="PhzF_family"/>
    <property type="match status" value="1"/>
</dbReference>
<evidence type="ECO:0000313" key="4">
    <source>
        <dbReference type="EMBL" id="PIK37537.1"/>
    </source>
</evidence>
<evidence type="ECO:0000256" key="2">
    <source>
        <dbReference type="ARBA" id="ARBA00023235"/>
    </source>
</evidence>
<dbReference type="GO" id="GO:0005737">
    <property type="term" value="C:cytoplasm"/>
    <property type="evidence" value="ECO:0007669"/>
    <property type="project" value="TreeGrafter"/>
</dbReference>
<dbReference type="Proteomes" id="UP000230750">
    <property type="component" value="Unassembled WGS sequence"/>
</dbReference>
<evidence type="ECO:0000313" key="5">
    <source>
        <dbReference type="Proteomes" id="UP000230750"/>
    </source>
</evidence>
<dbReference type="PIRSF" id="PIRSF016184">
    <property type="entry name" value="PhzC_PhzF"/>
    <property type="match status" value="1"/>
</dbReference>
<dbReference type="SUPFAM" id="SSF54506">
    <property type="entry name" value="Diaminopimelate epimerase-like"/>
    <property type="match status" value="1"/>
</dbReference>
<protein>
    <submittedName>
        <fullName evidence="4">Putative phenazine biosynthesis-like domain-containing protein</fullName>
    </submittedName>
</protein>
<keyword evidence="5" id="KW-1185">Reference proteome</keyword>
<dbReference type="InterPro" id="IPR003719">
    <property type="entry name" value="Phenazine_PhzF-like"/>
</dbReference>
<proteinExistence type="inferred from homology"/>
<dbReference type="PANTHER" id="PTHR13774">
    <property type="entry name" value="PHENAZINE BIOSYNTHESIS PROTEIN"/>
    <property type="match status" value="1"/>
</dbReference>
<dbReference type="EMBL" id="MRZV01001486">
    <property type="protein sequence ID" value="PIK37537.1"/>
    <property type="molecule type" value="Genomic_DNA"/>
</dbReference>
<dbReference type="Gene3D" id="3.10.310.10">
    <property type="entry name" value="Diaminopimelate Epimerase, Chain A, domain 1"/>
    <property type="match status" value="2"/>
</dbReference>
<dbReference type="STRING" id="307972.A0A2G8JP70"/>
<evidence type="ECO:0000256" key="1">
    <source>
        <dbReference type="ARBA" id="ARBA00008270"/>
    </source>
</evidence>
<comment type="similarity">
    <text evidence="1">Belongs to the PhzF family.</text>
</comment>